<reference evidence="3 4" key="1">
    <citation type="submission" date="2017-03" db="EMBL/GenBank/DDBJ databases">
        <title>Genomes of endolithic fungi from Antarctica.</title>
        <authorList>
            <person name="Coleine C."/>
            <person name="Masonjones S."/>
            <person name="Stajich J.E."/>
        </authorList>
    </citation>
    <scope>NUCLEOTIDE SEQUENCE [LARGE SCALE GENOMIC DNA]</scope>
    <source>
        <strain evidence="3 4">CCFEE 5187</strain>
    </source>
</reference>
<keyword evidence="4" id="KW-1185">Reference proteome</keyword>
<dbReference type="InterPro" id="IPR038973">
    <property type="entry name" value="MutL/Mlh/Pms-like"/>
</dbReference>
<organism evidence="3 4">
    <name type="scientific">Cryomyces minteri</name>
    <dbReference type="NCBI Taxonomy" id="331657"/>
    <lineage>
        <taxon>Eukaryota</taxon>
        <taxon>Fungi</taxon>
        <taxon>Dikarya</taxon>
        <taxon>Ascomycota</taxon>
        <taxon>Pezizomycotina</taxon>
        <taxon>Dothideomycetes</taxon>
        <taxon>Dothideomycetes incertae sedis</taxon>
        <taxon>Cryomyces</taxon>
    </lineage>
</organism>
<dbReference type="STRING" id="331657.A0A4U0WIS3"/>
<feature type="region of interest" description="Disordered" evidence="1">
    <location>
        <begin position="1"/>
        <end position="26"/>
    </location>
</feature>
<dbReference type="GO" id="GO:0140664">
    <property type="term" value="F:ATP-dependent DNA damage sensor activity"/>
    <property type="evidence" value="ECO:0007669"/>
    <property type="project" value="InterPro"/>
</dbReference>
<dbReference type="PANTHER" id="PTHR10073:SF52">
    <property type="entry name" value="MISMATCH REPAIR ENDONUCLEASE PMS2"/>
    <property type="match status" value="1"/>
</dbReference>
<dbReference type="InterPro" id="IPR042121">
    <property type="entry name" value="MutL_C_regsub"/>
</dbReference>
<dbReference type="PANTHER" id="PTHR10073">
    <property type="entry name" value="DNA MISMATCH REPAIR PROTEIN MLH, PMS, MUTL"/>
    <property type="match status" value="1"/>
</dbReference>
<feature type="region of interest" description="Disordered" evidence="1">
    <location>
        <begin position="127"/>
        <end position="255"/>
    </location>
</feature>
<proteinExistence type="predicted"/>
<accession>A0A4U0WIS3</accession>
<dbReference type="Pfam" id="PF08676">
    <property type="entry name" value="MutL_C"/>
    <property type="match status" value="1"/>
</dbReference>
<dbReference type="Gene3D" id="3.30.1540.20">
    <property type="entry name" value="MutL, C-terminal domain, dimerisation subdomain"/>
    <property type="match status" value="1"/>
</dbReference>
<gene>
    <name evidence="3" type="ORF">B0A49_11172</name>
</gene>
<evidence type="ECO:0000256" key="1">
    <source>
        <dbReference type="SAM" id="MobiDB-lite"/>
    </source>
</evidence>
<dbReference type="SUPFAM" id="SSF118116">
    <property type="entry name" value="DNA mismatch repair protein MutL"/>
    <property type="match status" value="1"/>
</dbReference>
<feature type="region of interest" description="Disordered" evidence="1">
    <location>
        <begin position="58"/>
        <end position="107"/>
    </location>
</feature>
<dbReference type="OrthoDB" id="10263226at2759"/>
<dbReference type="GO" id="GO:0006298">
    <property type="term" value="P:mismatch repair"/>
    <property type="evidence" value="ECO:0007669"/>
    <property type="project" value="InterPro"/>
</dbReference>
<feature type="compositionally biased region" description="Polar residues" evidence="1">
    <location>
        <begin position="75"/>
        <end position="90"/>
    </location>
</feature>
<sequence length="608" mass="66297">MRTDEDKQKLSRALGLKSDEVPNSYEIEDTQLVAEADETDPTQAQDISRPVQDFNARMASEQAKAIQQQPPPLSPSTDSGTIPVITTTPQKPTPGPVQNAFDKMRPRLTPVETATITIGDNTTITRIGTSATKRRKVQTLKDSSSTSKFGASPLFGKSLRAFAAPGTQASSGEDGEEEEDEDTSQQERELELANSARESEPEGSEATPDPEDASQDQKVDASPALPGAIPDKNLSLLASDGGGSDDECVDEGEKKAREEAKVAQMIRSAEEVAARPTQANLKRAITVLKGRAGHRSSTLELVRFLETSAARVDQQLARLTHALQPYALKEANKDTVVGDDIADETAEERLSLTVAKPDFARMRVVGQFNLGFILATRSSPTTEFTAASDELFIIDQHASDEKYNFERLQCETVVQNQRLVRPKALDLTAIEEEIIDAHSEALAKNGFVVEIDTSGDSPVGQRCRLVTLPMSKDVVFDARDLEELLALLSERAGSGIPRPGKVRRMFAMRACRSSIMVGKTLTTKQMESVVRHMGEIDKPWNCPHGRPTMRHLAGLDAWEGWSEGDRAADDEYGLASRKTDWEGYMRGKTKSVTPSEVGDTGEDALEDG</sequence>
<dbReference type="EMBL" id="NAJN01001483">
    <property type="protein sequence ID" value="TKA62904.1"/>
    <property type="molecule type" value="Genomic_DNA"/>
</dbReference>
<dbReference type="SMART" id="SM00853">
    <property type="entry name" value="MutL_C"/>
    <property type="match status" value="1"/>
</dbReference>
<dbReference type="Gene3D" id="3.30.1370.100">
    <property type="entry name" value="MutL, C-terminal domain, regulatory subdomain"/>
    <property type="match status" value="1"/>
</dbReference>
<protein>
    <recommendedName>
        <fullName evidence="2">MutL C-terminal dimerisation domain-containing protein</fullName>
    </recommendedName>
</protein>
<feature type="compositionally biased region" description="Acidic residues" evidence="1">
    <location>
        <begin position="173"/>
        <end position="184"/>
    </location>
</feature>
<name>A0A4U0WIS3_9PEZI</name>
<dbReference type="AlphaFoldDB" id="A0A4U0WIS3"/>
<dbReference type="GO" id="GO:0016887">
    <property type="term" value="F:ATP hydrolysis activity"/>
    <property type="evidence" value="ECO:0007669"/>
    <property type="project" value="InterPro"/>
</dbReference>
<evidence type="ECO:0000313" key="3">
    <source>
        <dbReference type="EMBL" id="TKA62904.1"/>
    </source>
</evidence>
<evidence type="ECO:0000259" key="2">
    <source>
        <dbReference type="SMART" id="SM00853"/>
    </source>
</evidence>
<feature type="region of interest" description="Disordered" evidence="1">
    <location>
        <begin position="584"/>
        <end position="608"/>
    </location>
</feature>
<dbReference type="FunFam" id="3.30.1370.100:FF:000001">
    <property type="entry name" value="Mismatch repair endonuclease pms1, putative"/>
    <property type="match status" value="1"/>
</dbReference>
<dbReference type="GO" id="GO:0005524">
    <property type="term" value="F:ATP binding"/>
    <property type="evidence" value="ECO:0007669"/>
    <property type="project" value="InterPro"/>
</dbReference>
<dbReference type="InterPro" id="IPR037198">
    <property type="entry name" value="MutL_C_sf"/>
</dbReference>
<dbReference type="Proteomes" id="UP000308768">
    <property type="component" value="Unassembled WGS sequence"/>
</dbReference>
<dbReference type="InterPro" id="IPR014790">
    <property type="entry name" value="MutL_C"/>
</dbReference>
<feature type="compositionally biased region" description="Polar residues" evidence="1">
    <location>
        <begin position="140"/>
        <end position="149"/>
    </location>
</feature>
<feature type="compositionally biased region" description="Acidic residues" evidence="1">
    <location>
        <begin position="599"/>
        <end position="608"/>
    </location>
</feature>
<dbReference type="GO" id="GO:0032389">
    <property type="term" value="C:MutLalpha complex"/>
    <property type="evidence" value="ECO:0007669"/>
    <property type="project" value="TreeGrafter"/>
</dbReference>
<evidence type="ECO:0000313" key="4">
    <source>
        <dbReference type="Proteomes" id="UP000308768"/>
    </source>
</evidence>
<comment type="caution">
    <text evidence="3">The sequence shown here is derived from an EMBL/GenBank/DDBJ whole genome shotgun (WGS) entry which is preliminary data.</text>
</comment>
<dbReference type="InterPro" id="IPR042120">
    <property type="entry name" value="MutL_C_dimsub"/>
</dbReference>
<feature type="domain" description="MutL C-terminal dimerisation" evidence="2">
    <location>
        <begin position="364"/>
        <end position="521"/>
    </location>
</feature>